<dbReference type="Pfam" id="PF25597">
    <property type="entry name" value="SH3_retrovirus"/>
    <property type="match status" value="1"/>
</dbReference>
<evidence type="ECO:0000259" key="3">
    <source>
        <dbReference type="Pfam" id="PF25597"/>
    </source>
</evidence>
<feature type="domain" description="Retroviral polymerase SH3-like" evidence="3">
    <location>
        <begin position="627"/>
        <end position="680"/>
    </location>
</feature>
<dbReference type="InterPro" id="IPR036397">
    <property type="entry name" value="RNaseH_sf"/>
</dbReference>
<evidence type="ECO:0000313" key="5">
    <source>
        <dbReference type="Proteomes" id="UP000037035"/>
    </source>
</evidence>
<dbReference type="EMBL" id="LAVV01010264">
    <property type="protein sequence ID" value="KNZ49317.1"/>
    <property type="molecule type" value="Genomic_DNA"/>
</dbReference>
<dbReference type="Proteomes" id="UP000037035">
    <property type="component" value="Unassembled WGS sequence"/>
</dbReference>
<evidence type="ECO:0000313" key="4">
    <source>
        <dbReference type="EMBL" id="KNZ49317.1"/>
    </source>
</evidence>
<comment type="caution">
    <text evidence="4">The sequence shown here is derived from an EMBL/GenBank/DDBJ whole genome shotgun (WGS) entry which is preliminary data.</text>
</comment>
<dbReference type="Gene3D" id="3.30.420.10">
    <property type="entry name" value="Ribonuclease H-like superfamily/Ribonuclease H"/>
    <property type="match status" value="1"/>
</dbReference>
<accession>A0A0L6UM19</accession>
<dbReference type="InterPro" id="IPR057670">
    <property type="entry name" value="SH3_retrovirus"/>
</dbReference>
<dbReference type="PANTHER" id="PTHR11439:SF483">
    <property type="entry name" value="PEPTIDE SYNTHASE GLIP-LIKE, PUTATIVE (AFU_ORTHOLOGUE AFUA_3G12920)-RELATED"/>
    <property type="match status" value="1"/>
</dbReference>
<dbReference type="Pfam" id="PF14223">
    <property type="entry name" value="Retrotran_gag_2"/>
    <property type="match status" value="1"/>
</dbReference>
<dbReference type="InterPro" id="IPR012337">
    <property type="entry name" value="RNaseH-like_sf"/>
</dbReference>
<dbReference type="CDD" id="cd09272">
    <property type="entry name" value="RNase_HI_RT_Ty1"/>
    <property type="match status" value="1"/>
</dbReference>
<dbReference type="PANTHER" id="PTHR11439">
    <property type="entry name" value="GAG-POL-RELATED RETROTRANSPOSON"/>
    <property type="match status" value="1"/>
</dbReference>
<organism evidence="4 5">
    <name type="scientific">Puccinia sorghi</name>
    <dbReference type="NCBI Taxonomy" id="27349"/>
    <lineage>
        <taxon>Eukaryota</taxon>
        <taxon>Fungi</taxon>
        <taxon>Dikarya</taxon>
        <taxon>Basidiomycota</taxon>
        <taxon>Pucciniomycotina</taxon>
        <taxon>Pucciniomycetes</taxon>
        <taxon>Pucciniales</taxon>
        <taxon>Pucciniaceae</taxon>
        <taxon>Puccinia</taxon>
    </lineage>
</organism>
<dbReference type="GO" id="GO:0003676">
    <property type="term" value="F:nucleic acid binding"/>
    <property type="evidence" value="ECO:0007669"/>
    <property type="project" value="InterPro"/>
</dbReference>
<proteinExistence type="predicted"/>
<keyword evidence="5" id="KW-1185">Reference proteome</keyword>
<dbReference type="InterPro" id="IPR054722">
    <property type="entry name" value="PolX-like_BBD"/>
</dbReference>
<evidence type="ECO:0008006" key="6">
    <source>
        <dbReference type="Google" id="ProtNLM"/>
    </source>
</evidence>
<sequence>MANNQKPTSSSTLSATSILKTSVVVFKDHHIFSGYRFFTINSRRSAADHHMSEGEKPIQSSTKDQNSAPTTGSSAMDKIQSSVLKTVIEGIPLLSMDNYTHWRRRVYNFLDVVKLKVSLTTEKGIISDEENDFLKAIIVAKLESTVQANVVDSINEDDARLIWKAIVKFFASNQASNKARVFQSFLRAPYTPHDIPGFITTMKNFQSQLIEVGWTFADDAIGHMVIHKFPAEMNDIVNQITHSDKEPTIDVVFEHLRVHEHNLEIRASGSGSKANPISLFTEEDKKCRRTAHNPKATGHNEANCWMLHPHLRPAEFQKRNTGKSESSVSSFHTSLSKSPQTFILDSGSSAHMISNPHLFFTLEVKELGCVQTSSTHNLLKIKGTGTVRLKNKYGNILLKNVLYIPDLVVNLLSVRCLILEDYVIQFNKNSFEIVKDNEIKMTGTYTGNLPSLEFENIEHSSHLSSAEFLHKSLGHIVKNCESCAVSKITKASFKSVHKPASRPFEEVHLDLMGPIWPPSYQGHRFILTVVDSCTRFCAAIPVKLKSDVAETISFLVDIEAKRLGTILEDSGIERKYWNEIAKVSSLTLNQIPTHRTKKSPFELFKGRCIPLNYFYPIGNRVSFLIQPEQSFSKLKPKGKLGKLIGYTDELQSYRILSDEGRIVETKNVQFLEYSAPDKKSSDWDPSIDDESGEEESSISEERLDEQEAEEFCNETVPDVLPLNSALEPAKEDSNIRNLRERTTQVKPIKYSYLTADPTSFKNAMKSSEKTLWRNATDEELSNIEHHEVWEDEFKTPDSFLRTLWDHITLSQEKLIDKGLKMLGLTECKSVNTPLSVGVQFKPATQEEKEEFSRLGINYRTFTGILNYLSCRTRPDLAPAVSILSSFNNDPGITHWKEVIHCWKYVNGTRNLHLKLRPSNSDVKSLQHFTDATWADDLETRISRSGSICFWKQCPIAWNSKRQRNIALSSTEAELNALADGVQENQWIKFLVEELWDDKLNPTNFHIDNQGLAEKIKNFGSNSKTKHLDIKMKWLRDLKDKNEIAVTLIPSEKMIADTLTKASNLQSLTRLREKCFLVHYSPS</sequence>
<dbReference type="VEuPathDB" id="FungiDB:VP01_508g2"/>
<dbReference type="Pfam" id="PF22936">
    <property type="entry name" value="Pol_BBD"/>
    <property type="match status" value="1"/>
</dbReference>
<feature type="compositionally biased region" description="Acidic residues" evidence="1">
    <location>
        <begin position="685"/>
        <end position="710"/>
    </location>
</feature>
<feature type="region of interest" description="Disordered" evidence="1">
    <location>
        <begin position="48"/>
        <end position="75"/>
    </location>
</feature>
<evidence type="ECO:0000256" key="1">
    <source>
        <dbReference type="SAM" id="MobiDB-lite"/>
    </source>
</evidence>
<evidence type="ECO:0000259" key="2">
    <source>
        <dbReference type="Pfam" id="PF22936"/>
    </source>
</evidence>
<dbReference type="SUPFAM" id="SSF53098">
    <property type="entry name" value="Ribonuclease H-like"/>
    <property type="match status" value="1"/>
</dbReference>
<dbReference type="OrthoDB" id="9050163at2759"/>
<dbReference type="AlphaFoldDB" id="A0A0L6UM19"/>
<reference evidence="4 5" key="1">
    <citation type="submission" date="2015-08" db="EMBL/GenBank/DDBJ databases">
        <title>Next Generation Sequencing and Analysis of the Genome of Puccinia sorghi L Schw, the Causal Agent of Maize Common Rust.</title>
        <authorList>
            <person name="Rochi L."/>
            <person name="Burguener G."/>
            <person name="Darino M."/>
            <person name="Turjanski A."/>
            <person name="Kreff E."/>
            <person name="Dieguez M.J."/>
            <person name="Sacco F."/>
        </authorList>
    </citation>
    <scope>NUCLEOTIDE SEQUENCE [LARGE SCALE GENOMIC DNA]</scope>
    <source>
        <strain evidence="4 5">RO10H11247</strain>
    </source>
</reference>
<feature type="compositionally biased region" description="Polar residues" evidence="1">
    <location>
        <begin position="58"/>
        <end position="75"/>
    </location>
</feature>
<protein>
    <recommendedName>
        <fullName evidence="6">Integrase catalytic domain-containing protein</fullName>
    </recommendedName>
</protein>
<gene>
    <name evidence="4" type="ORF">VP01_508g2</name>
</gene>
<feature type="domain" description="Retrovirus-related Pol polyprotein from transposon TNT 1-94-like beta-barrel" evidence="2">
    <location>
        <begin position="342"/>
        <end position="419"/>
    </location>
</feature>
<feature type="region of interest" description="Disordered" evidence="1">
    <location>
        <begin position="676"/>
        <end position="710"/>
    </location>
</feature>
<name>A0A0L6UM19_9BASI</name>